<protein>
    <submittedName>
        <fullName evidence="2">Uncharacterized protein</fullName>
    </submittedName>
</protein>
<keyword evidence="1" id="KW-1133">Transmembrane helix</keyword>
<gene>
    <name evidence="2" type="ORF">SAMN04489713_119174</name>
</gene>
<keyword evidence="1" id="KW-0812">Transmembrane</keyword>
<evidence type="ECO:0000313" key="3">
    <source>
        <dbReference type="Proteomes" id="UP000183413"/>
    </source>
</evidence>
<dbReference type="EMBL" id="FOVH01000019">
    <property type="protein sequence ID" value="SFP93914.1"/>
    <property type="molecule type" value="Genomic_DNA"/>
</dbReference>
<proteinExistence type="predicted"/>
<dbReference type="InParanoid" id="A0A1I5UF66"/>
<feature type="transmembrane region" description="Helical" evidence="1">
    <location>
        <begin position="37"/>
        <end position="61"/>
    </location>
</feature>
<keyword evidence="1" id="KW-0472">Membrane</keyword>
<keyword evidence="3" id="KW-1185">Reference proteome</keyword>
<dbReference type="AlphaFoldDB" id="A0A1I5UF66"/>
<organism evidence="2 3">
    <name type="scientific">Actinomadura madurae</name>
    <dbReference type="NCBI Taxonomy" id="1993"/>
    <lineage>
        <taxon>Bacteria</taxon>
        <taxon>Bacillati</taxon>
        <taxon>Actinomycetota</taxon>
        <taxon>Actinomycetes</taxon>
        <taxon>Streptosporangiales</taxon>
        <taxon>Thermomonosporaceae</taxon>
        <taxon>Actinomadura</taxon>
    </lineage>
</organism>
<name>A0A1I5UF66_9ACTN</name>
<dbReference type="Proteomes" id="UP000183413">
    <property type="component" value="Unassembled WGS sequence"/>
</dbReference>
<feature type="transmembrane region" description="Helical" evidence="1">
    <location>
        <begin position="68"/>
        <end position="91"/>
    </location>
</feature>
<evidence type="ECO:0000313" key="2">
    <source>
        <dbReference type="EMBL" id="SFP93914.1"/>
    </source>
</evidence>
<accession>A0A1I5UF66</accession>
<evidence type="ECO:0000256" key="1">
    <source>
        <dbReference type="SAM" id="Phobius"/>
    </source>
</evidence>
<sequence>MRRSLACVAAVVLLALFAAAVLGMSWAIADGPDGIRGWALILVFVVAGLVVMGLWMALLMAGAGDRPVWSGVAVVAGVVALIFAGTVPAWFSEWLLYERGRVSTCRVVTVTEVETVNGSGSAYRYRLACDGGDTVSVTRSDRTLQVDQRVRVRHDPEGKSDKAELVGDTEGMKPQDIAWTAGAELGLITFASLALIATSRPGPSGRPSPAP</sequence>
<reference evidence="2 3" key="1">
    <citation type="submission" date="2016-10" db="EMBL/GenBank/DDBJ databases">
        <authorList>
            <person name="de Groot N.N."/>
        </authorList>
    </citation>
    <scope>NUCLEOTIDE SEQUENCE [LARGE SCALE GENOMIC DNA]</scope>
    <source>
        <strain evidence="2 3">DSM 43067</strain>
    </source>
</reference>